<dbReference type="AlphaFoldDB" id="A0A2P8FBQ6"/>
<dbReference type="InterPro" id="IPR011990">
    <property type="entry name" value="TPR-like_helical_dom_sf"/>
</dbReference>
<reference evidence="1 2" key="1">
    <citation type="submission" date="2018-03" db="EMBL/GenBank/DDBJ databases">
        <title>Genomic Encyclopedia of Archaeal and Bacterial Type Strains, Phase II (KMG-II): from individual species to whole genera.</title>
        <authorList>
            <person name="Goeker M."/>
        </authorList>
    </citation>
    <scope>NUCLEOTIDE SEQUENCE [LARGE SCALE GENOMIC DNA]</scope>
    <source>
        <strain evidence="1 2">DSM 100673</strain>
    </source>
</reference>
<dbReference type="Proteomes" id="UP000240418">
    <property type="component" value="Unassembled WGS sequence"/>
</dbReference>
<dbReference type="EMBL" id="PYGJ01000007">
    <property type="protein sequence ID" value="PSL19139.1"/>
    <property type="molecule type" value="Genomic_DNA"/>
</dbReference>
<gene>
    <name evidence="1" type="ORF">CLV88_10782</name>
</gene>
<dbReference type="SUPFAM" id="SSF46894">
    <property type="entry name" value="C-terminal effector domain of the bipartite response regulators"/>
    <property type="match status" value="1"/>
</dbReference>
<protein>
    <recommendedName>
        <fullName evidence="3">DNA-binding SARP family transcriptional activator</fullName>
    </recommendedName>
</protein>
<dbReference type="SUPFAM" id="SSF48452">
    <property type="entry name" value="TPR-like"/>
    <property type="match status" value="1"/>
</dbReference>
<dbReference type="Gene3D" id="1.25.40.10">
    <property type="entry name" value="Tetratricopeptide repeat domain"/>
    <property type="match status" value="1"/>
</dbReference>
<dbReference type="GO" id="GO:0003677">
    <property type="term" value="F:DNA binding"/>
    <property type="evidence" value="ECO:0007669"/>
    <property type="project" value="InterPro"/>
</dbReference>
<sequence length="627" mass="69381">MPLIRSAMTYVPSSGDAAMVRSMGPARHPLVVIGQNQRRLPQKIDTSVDLTSNRFGCETGYSARSETRHEICAGHGKDVFVLRYRIKVWGPFDLLEPGGRSIRPTVRKSCALLAMLALSDGHRQSRKWLQAQLWSESEGPQGASSLRQELARLKRILGTAIQSDKIDIWLEGNRFEFDHLSGLAQPPHEDLLQGLDIADDAFDDWLREQRQYFANRPEATADFAPPTRPPQPGLLLAPAANPVQATHCTVVFDRQDKGNPVASVASLILSERLHQKLDQYGIFRCLGVDEAPAIGSNGPITPSENTVVVRIVSIAQSDDIYLGVQMDSGVLGRRFWLKSAVVPADITRIHVAPEIGRMVGQVVENLLDGLAFGGLPVGSTAEALILANEAKKLTFRLDRESLSKADQYLTRAYELEPRGEFLAWRGFLRNTAFFQHRNDDIFADPVSSEELSLEALRQAPENGIVQAFSSQLDYVNQGSTVEPMIKAQRAVEIDPSDPLARALLSNSLTFNGHLTEGYAVAQQAIDLAKGGAYEFYFHHFAAMAATALRNYDTALRHARSSVAFVPEFVSPRRYEVVLAHQLGDQSGVDIAVSAMRRVEPDFRVKTMLEPSYPVNTLRRLPIIEAIQ</sequence>
<dbReference type="Gene3D" id="1.10.10.10">
    <property type="entry name" value="Winged helix-like DNA-binding domain superfamily/Winged helix DNA-binding domain"/>
    <property type="match status" value="1"/>
</dbReference>
<evidence type="ECO:0000313" key="2">
    <source>
        <dbReference type="Proteomes" id="UP000240418"/>
    </source>
</evidence>
<accession>A0A2P8FBQ6</accession>
<dbReference type="InterPro" id="IPR036388">
    <property type="entry name" value="WH-like_DNA-bd_sf"/>
</dbReference>
<organism evidence="1 2">
    <name type="scientific">Shimia abyssi</name>
    <dbReference type="NCBI Taxonomy" id="1662395"/>
    <lineage>
        <taxon>Bacteria</taxon>
        <taxon>Pseudomonadati</taxon>
        <taxon>Pseudomonadota</taxon>
        <taxon>Alphaproteobacteria</taxon>
        <taxon>Rhodobacterales</taxon>
        <taxon>Roseobacteraceae</taxon>
    </lineage>
</organism>
<evidence type="ECO:0000313" key="1">
    <source>
        <dbReference type="EMBL" id="PSL19139.1"/>
    </source>
</evidence>
<dbReference type="GO" id="GO:0006355">
    <property type="term" value="P:regulation of DNA-templated transcription"/>
    <property type="evidence" value="ECO:0007669"/>
    <property type="project" value="InterPro"/>
</dbReference>
<comment type="caution">
    <text evidence="1">The sequence shown here is derived from an EMBL/GenBank/DDBJ whole genome shotgun (WGS) entry which is preliminary data.</text>
</comment>
<name>A0A2P8FBQ6_9RHOB</name>
<evidence type="ECO:0008006" key="3">
    <source>
        <dbReference type="Google" id="ProtNLM"/>
    </source>
</evidence>
<dbReference type="InterPro" id="IPR016032">
    <property type="entry name" value="Sig_transdc_resp-reg_C-effctor"/>
</dbReference>
<proteinExistence type="predicted"/>
<keyword evidence="2" id="KW-1185">Reference proteome</keyword>